<dbReference type="Proteomes" id="UP000789525">
    <property type="component" value="Unassembled WGS sequence"/>
</dbReference>
<proteinExistence type="predicted"/>
<evidence type="ECO:0000313" key="1">
    <source>
        <dbReference type="EMBL" id="CAG8710833.1"/>
    </source>
</evidence>
<evidence type="ECO:0000313" key="2">
    <source>
        <dbReference type="Proteomes" id="UP000789525"/>
    </source>
</evidence>
<name>A0ACA9PIJ3_9GLOM</name>
<feature type="non-terminal residue" evidence="1">
    <location>
        <position position="73"/>
    </location>
</feature>
<dbReference type="EMBL" id="CAJVPT010035251">
    <property type="protein sequence ID" value="CAG8710833.1"/>
    <property type="molecule type" value="Genomic_DNA"/>
</dbReference>
<organism evidence="1 2">
    <name type="scientific">Acaulospora colombiana</name>
    <dbReference type="NCBI Taxonomy" id="27376"/>
    <lineage>
        <taxon>Eukaryota</taxon>
        <taxon>Fungi</taxon>
        <taxon>Fungi incertae sedis</taxon>
        <taxon>Mucoromycota</taxon>
        <taxon>Glomeromycotina</taxon>
        <taxon>Glomeromycetes</taxon>
        <taxon>Diversisporales</taxon>
        <taxon>Acaulosporaceae</taxon>
        <taxon>Acaulospora</taxon>
    </lineage>
</organism>
<accession>A0ACA9PIJ3</accession>
<comment type="caution">
    <text evidence="1">The sequence shown here is derived from an EMBL/GenBank/DDBJ whole genome shotgun (WGS) entry which is preliminary data.</text>
</comment>
<keyword evidence="2" id="KW-1185">Reference proteome</keyword>
<gene>
    <name evidence="1" type="ORF">ACOLOM_LOCUS10663</name>
</gene>
<reference evidence="1" key="1">
    <citation type="submission" date="2021-06" db="EMBL/GenBank/DDBJ databases">
        <authorList>
            <person name="Kallberg Y."/>
            <person name="Tangrot J."/>
            <person name="Rosling A."/>
        </authorList>
    </citation>
    <scope>NUCLEOTIDE SEQUENCE</scope>
    <source>
        <strain evidence="1">CL356</strain>
    </source>
</reference>
<sequence>MNGPTHIRVNSLSSKGSLSDYSTILRTPQDSVQSENDALIVKQADENTSGSGAWKPSMTLVKETLTSSPLLLR</sequence>
<protein>
    <submittedName>
        <fullName evidence="1">17306_t:CDS:1</fullName>
    </submittedName>
</protein>